<sequence length="214" mass="23362">MSQGMISGGQSEYRGRVDGQLNIRGELVELGEVREALHTHESVLDAHVMPHKTGSGRILLVAHVVLDEEHDLADPAHALREYLVPQLTSASIPSKIVLLDSMPLSDEGKVDVGQLKYSGRVRPNLEVDFQEAAGQIEEVIAGIWETVLDLDEVGVHDNFYDLGGDSLTSLEISVALMERLGLKYDDPVVRQILMSGKTVARSAEMVEEAGVRLS</sequence>
<dbReference type="InterPro" id="IPR045851">
    <property type="entry name" value="AMP-bd_C_sf"/>
</dbReference>
<dbReference type="EMBL" id="BAABDE010000007">
    <property type="protein sequence ID" value="GAA3783750.1"/>
    <property type="molecule type" value="Genomic_DNA"/>
</dbReference>
<dbReference type="PANTHER" id="PTHR44845:SF6">
    <property type="entry name" value="BETA-ALANINE-ACTIVATING ENZYME"/>
    <property type="match status" value="1"/>
</dbReference>
<dbReference type="InterPro" id="IPR025110">
    <property type="entry name" value="AMP-bd_C"/>
</dbReference>
<accession>A0ABP7H5V0</accession>
<dbReference type="Proteomes" id="UP001501009">
    <property type="component" value="Unassembled WGS sequence"/>
</dbReference>
<dbReference type="PANTHER" id="PTHR44845">
    <property type="entry name" value="CARRIER DOMAIN-CONTAINING PROTEIN"/>
    <property type="match status" value="1"/>
</dbReference>
<evidence type="ECO:0000313" key="5">
    <source>
        <dbReference type="Proteomes" id="UP001501009"/>
    </source>
</evidence>
<dbReference type="PROSITE" id="PS00012">
    <property type="entry name" value="PHOSPHOPANTETHEINE"/>
    <property type="match status" value="1"/>
</dbReference>
<feature type="domain" description="Carrier" evidence="3">
    <location>
        <begin position="131"/>
        <end position="210"/>
    </location>
</feature>
<evidence type="ECO:0000259" key="3">
    <source>
        <dbReference type="PROSITE" id="PS50075"/>
    </source>
</evidence>
<dbReference type="RefSeq" id="WP_275779377.1">
    <property type="nucleotide sequence ID" value="NZ_BAABDE010000007.1"/>
</dbReference>
<dbReference type="InterPro" id="IPR009081">
    <property type="entry name" value="PP-bd_ACP"/>
</dbReference>
<dbReference type="Gene3D" id="3.30.300.30">
    <property type="match status" value="1"/>
</dbReference>
<dbReference type="SUPFAM" id="SSF56801">
    <property type="entry name" value="Acetyl-CoA synthetase-like"/>
    <property type="match status" value="1"/>
</dbReference>
<protein>
    <recommendedName>
        <fullName evidence="3">Carrier domain-containing protein</fullName>
    </recommendedName>
</protein>
<evidence type="ECO:0000256" key="2">
    <source>
        <dbReference type="ARBA" id="ARBA00022553"/>
    </source>
</evidence>
<dbReference type="SUPFAM" id="SSF47336">
    <property type="entry name" value="ACP-like"/>
    <property type="match status" value="1"/>
</dbReference>
<dbReference type="Pfam" id="PF13193">
    <property type="entry name" value="AMP-binding_C"/>
    <property type="match status" value="1"/>
</dbReference>
<gene>
    <name evidence="4" type="ORF">GCM10022403_018030</name>
</gene>
<comment type="caution">
    <text evidence="4">The sequence shown here is derived from an EMBL/GenBank/DDBJ whole genome shotgun (WGS) entry which is preliminary data.</text>
</comment>
<name>A0ABP7H5V0_9ACTN</name>
<organism evidence="4 5">
    <name type="scientific">Streptomyces coacervatus</name>
    <dbReference type="NCBI Taxonomy" id="647381"/>
    <lineage>
        <taxon>Bacteria</taxon>
        <taxon>Bacillati</taxon>
        <taxon>Actinomycetota</taxon>
        <taxon>Actinomycetes</taxon>
        <taxon>Kitasatosporales</taxon>
        <taxon>Streptomycetaceae</taxon>
        <taxon>Streptomyces</taxon>
    </lineage>
</organism>
<dbReference type="InterPro" id="IPR036736">
    <property type="entry name" value="ACP-like_sf"/>
</dbReference>
<dbReference type="Gene3D" id="1.10.1200.10">
    <property type="entry name" value="ACP-like"/>
    <property type="match status" value="1"/>
</dbReference>
<proteinExistence type="predicted"/>
<dbReference type="PROSITE" id="PS50075">
    <property type="entry name" value="CARRIER"/>
    <property type="match status" value="1"/>
</dbReference>
<dbReference type="Pfam" id="PF00550">
    <property type="entry name" value="PP-binding"/>
    <property type="match status" value="1"/>
</dbReference>
<evidence type="ECO:0000313" key="4">
    <source>
        <dbReference type="EMBL" id="GAA3783750.1"/>
    </source>
</evidence>
<reference evidence="5" key="1">
    <citation type="journal article" date="2019" name="Int. J. Syst. Evol. Microbiol.">
        <title>The Global Catalogue of Microorganisms (GCM) 10K type strain sequencing project: providing services to taxonomists for standard genome sequencing and annotation.</title>
        <authorList>
            <consortium name="The Broad Institute Genomics Platform"/>
            <consortium name="The Broad Institute Genome Sequencing Center for Infectious Disease"/>
            <person name="Wu L."/>
            <person name="Ma J."/>
        </authorList>
    </citation>
    <scope>NUCLEOTIDE SEQUENCE [LARGE SCALE GENOMIC DNA]</scope>
    <source>
        <strain evidence="5">JCM 17138</strain>
    </source>
</reference>
<keyword evidence="2" id="KW-0597">Phosphoprotein</keyword>
<keyword evidence="1" id="KW-0596">Phosphopantetheine</keyword>
<dbReference type="InterPro" id="IPR006162">
    <property type="entry name" value="Ppantetheine_attach_site"/>
</dbReference>
<evidence type="ECO:0000256" key="1">
    <source>
        <dbReference type="ARBA" id="ARBA00022450"/>
    </source>
</evidence>
<keyword evidence="5" id="KW-1185">Reference proteome</keyword>